<dbReference type="GO" id="GO:0008768">
    <property type="term" value="F:UDP-sugar diphosphatase activity"/>
    <property type="evidence" value="ECO:0007669"/>
    <property type="project" value="TreeGrafter"/>
</dbReference>
<dbReference type="PROSITE" id="PS51841">
    <property type="entry name" value="LTD"/>
    <property type="match status" value="1"/>
</dbReference>
<reference evidence="10 11" key="1">
    <citation type="submission" date="2017-07" db="EMBL/GenBank/DDBJ databases">
        <title>Isolation and whole genome analysis of endospore-forming bacteria from heroin.</title>
        <authorList>
            <person name="Kalinowski J."/>
            <person name="Ahrens B."/>
            <person name="Al-Dilaimi A."/>
            <person name="Winkler A."/>
            <person name="Wibberg D."/>
            <person name="Schleenbecker U."/>
            <person name="Ruckert C."/>
            <person name="Wolfel R."/>
            <person name="Grass G."/>
        </authorList>
    </citation>
    <scope>NUCLEOTIDE SEQUENCE [LARGE SCALE GENOMIC DNA]</scope>
    <source>
        <strain evidence="10 11">7528</strain>
    </source>
</reference>
<evidence type="ECO:0000256" key="1">
    <source>
        <dbReference type="ARBA" id="ARBA00004168"/>
    </source>
</evidence>
<protein>
    <recommendedName>
        <fullName evidence="12">Endonuclease</fullName>
    </recommendedName>
</protein>
<dbReference type="Gene3D" id="3.60.21.10">
    <property type="match status" value="1"/>
</dbReference>
<evidence type="ECO:0000256" key="5">
    <source>
        <dbReference type="ARBA" id="ARBA00023088"/>
    </source>
</evidence>
<dbReference type="Pfam" id="PF00149">
    <property type="entry name" value="Metallophos"/>
    <property type="match status" value="1"/>
</dbReference>
<proteinExistence type="predicted"/>
<dbReference type="CDD" id="cd04486">
    <property type="entry name" value="YhcR_OBF_like"/>
    <property type="match status" value="1"/>
</dbReference>
<dbReference type="InterPro" id="IPR008334">
    <property type="entry name" value="5'-Nucleotdase_C"/>
</dbReference>
<keyword evidence="2" id="KW-0134">Cell wall</keyword>
<dbReference type="GO" id="GO:0008253">
    <property type="term" value="F:5'-nucleotidase activity"/>
    <property type="evidence" value="ECO:0007669"/>
    <property type="project" value="TreeGrafter"/>
</dbReference>
<feature type="chain" id="PRO_5013374895" description="Endonuclease" evidence="7">
    <location>
        <begin position="30"/>
        <end position="1184"/>
    </location>
</feature>
<feature type="region of interest" description="Disordered" evidence="6">
    <location>
        <begin position="1115"/>
        <end position="1161"/>
    </location>
</feature>
<dbReference type="RefSeq" id="WP_095260339.1">
    <property type="nucleotide sequence ID" value="NZ_NPBV01000002.1"/>
</dbReference>
<dbReference type="GO" id="GO:0009166">
    <property type="term" value="P:nucleotide catabolic process"/>
    <property type="evidence" value="ECO:0007669"/>
    <property type="project" value="InterPro"/>
</dbReference>
<dbReference type="CDD" id="cd00175">
    <property type="entry name" value="SNc"/>
    <property type="match status" value="1"/>
</dbReference>
<dbReference type="Pfam" id="PF00932">
    <property type="entry name" value="LTD"/>
    <property type="match status" value="1"/>
</dbReference>
<keyword evidence="5" id="KW-0572">Peptidoglycan-anchor</keyword>
<keyword evidence="4 7" id="KW-0732">Signal</keyword>
<evidence type="ECO:0000259" key="8">
    <source>
        <dbReference type="PROSITE" id="PS50830"/>
    </source>
</evidence>
<dbReference type="AlphaFoldDB" id="A0A268AEB4"/>
<dbReference type="InterPro" id="IPR004843">
    <property type="entry name" value="Calcineurin-like_PHP"/>
</dbReference>
<dbReference type="InterPro" id="IPR029052">
    <property type="entry name" value="Metallo-depent_PP-like"/>
</dbReference>
<evidence type="ECO:0008006" key="12">
    <source>
        <dbReference type="Google" id="ProtNLM"/>
    </source>
</evidence>
<feature type="region of interest" description="Disordered" evidence="6">
    <location>
        <begin position="179"/>
        <end position="201"/>
    </location>
</feature>
<comment type="caution">
    <text evidence="10">The sequence shown here is derived from an EMBL/GenBank/DDBJ whole genome shotgun (WGS) entry which is preliminary data.</text>
</comment>
<dbReference type="SMART" id="SM00318">
    <property type="entry name" value="SNc"/>
    <property type="match status" value="1"/>
</dbReference>
<keyword evidence="3" id="KW-0964">Secreted</keyword>
<dbReference type="SUPFAM" id="SSF56300">
    <property type="entry name" value="Metallo-dependent phosphatases"/>
    <property type="match status" value="1"/>
</dbReference>
<dbReference type="EMBL" id="NPBV01000002">
    <property type="protein sequence ID" value="PAD22454.1"/>
    <property type="molecule type" value="Genomic_DNA"/>
</dbReference>
<feature type="domain" description="TNase-like" evidence="8">
    <location>
        <begin position="406"/>
        <end position="547"/>
    </location>
</feature>
<dbReference type="GO" id="GO:0030288">
    <property type="term" value="C:outer membrane-bounded periplasmic space"/>
    <property type="evidence" value="ECO:0007669"/>
    <property type="project" value="TreeGrafter"/>
</dbReference>
<dbReference type="Pfam" id="PF02872">
    <property type="entry name" value="5_nucleotid_C"/>
    <property type="match status" value="1"/>
</dbReference>
<evidence type="ECO:0000256" key="2">
    <source>
        <dbReference type="ARBA" id="ARBA00022512"/>
    </source>
</evidence>
<evidence type="ECO:0000256" key="6">
    <source>
        <dbReference type="SAM" id="MobiDB-lite"/>
    </source>
</evidence>
<dbReference type="Pfam" id="PF00565">
    <property type="entry name" value="SNase"/>
    <property type="match status" value="1"/>
</dbReference>
<organism evidence="10 11">
    <name type="scientific">Terribacillus saccharophilus</name>
    <dbReference type="NCBI Taxonomy" id="361277"/>
    <lineage>
        <taxon>Bacteria</taxon>
        <taxon>Bacillati</taxon>
        <taxon>Bacillota</taxon>
        <taxon>Bacilli</taxon>
        <taxon>Bacillales</taxon>
        <taxon>Bacillaceae</taxon>
        <taxon>Terribacillus</taxon>
    </lineage>
</organism>
<dbReference type="SUPFAM" id="SSF50199">
    <property type="entry name" value="Staphylococcal nuclease"/>
    <property type="match status" value="1"/>
</dbReference>
<evidence type="ECO:0000259" key="9">
    <source>
        <dbReference type="PROSITE" id="PS51841"/>
    </source>
</evidence>
<dbReference type="InterPro" id="IPR001322">
    <property type="entry name" value="Lamin_tail_dom"/>
</dbReference>
<dbReference type="InterPro" id="IPR035437">
    <property type="entry name" value="SNase_OB-fold_sf"/>
</dbReference>
<name>A0A268AEB4_9BACI</name>
<evidence type="ECO:0000256" key="3">
    <source>
        <dbReference type="ARBA" id="ARBA00022525"/>
    </source>
</evidence>
<comment type="subcellular location">
    <subcellularLocation>
        <location evidence="1">Secreted</location>
        <location evidence="1">Cell wall</location>
        <topology evidence="1">Peptidoglycan-anchor</topology>
    </subcellularLocation>
</comment>
<sequence length="1184" mass="127947">MGKRNISVFAIVTLICSGILPSFSSGVQAAERVAAPILSEYVEGSSYNKAIELYNPTNEPIDLNQFELAGYFNGNTEATASLTLSGTLESGDTYVIANPRASEKLLAAADQTNGSVINFNGNDAVALQQDGAVLDVVGEIGNDQDTAKDIGLIRSADVTEGSTVFVSEQWEVTEKDTFDTIGSHGQEQPGEDPEEEPEAGTVQPIADVKSKSGETVTVEGIATADNASIGGGKLSTFLQDDTAGINIYHTDAAAFPDIKEGDLIRVTGEITSYKGLTEIEPAKDGVIIDSAGNDIPSPKEMTISQLQDETTAEPAEGELVQVNGYIKDIPSSPAGGGYNVQFINENYESVTLRIMESALDISAIEEGKWYSVTGILGQYDSYQILPRKQEDMQVAAEQPEAPKTEGTYKAVVESVTDGDTIRLQDPVLGSDRVRFVNADTPETFHAIKNELDQNQMDHGKAASDYLKSKLSAGEEITLKVGEEPTDNYGRLLAQVITDEGENMNLELVKEGLAVTYFISPIGDTDEYDTFQQAVAEAKEQEKGIWNPDSPLEELPFKFRTRYDGSGLDKYVGNSDTKEYVVPAEWESIPVEKRIFFWTEEDAIAEGYAAADTTEPPANEDNLAVQLLGMNDLHGKIDQQYELDINEDGTMDGTFGRMDYTAAAIKQREAENPNSLLVHAGDMIGGSSPVSALFQDEPTIEIMEAMGFDVGTIGNHDLDEGTDELLRIVEGGEHPNGTPGYDGTDFATLCANCVYKDSGETILPAYSIQEVDGEKIGFIGVNTTASLGMVMPEGIQDITITDEVEAVNKATAELKEQGVKAIVVLSHMPAEQSGDSATSDAADMANAVDDEVDIIFAAHNHAVVNATVDNKLIVQASEYGKAFSDVDVEIDRETGDIVSKQAEIVWADQAAYTPDPTVGAILAKYAEKVAPIMNEVVGVAANTMTGGYAVKGEIGDNALGNLLADGMNEAMNSDFAMMNGGGIRDDLLEGDITWGELFNIQPFNNTLMTFEIDGADLEPILNAQITSYGPDYSISGFTYTWNGETNQVVDIKLPDGSSIDEDKVYTLTVNNFMGTSLGDKYRPISELGRNPVMGPEDLEATVEYVRSFEMEPISYKAEGRISEVSGDTPTEPPTDPEEPPVDPEEPPTDPEQPDEDDKPNHPIVDIVKDIIGTVWNWVKNLFWRW</sequence>
<feature type="signal peptide" evidence="7">
    <location>
        <begin position="1"/>
        <end position="29"/>
    </location>
</feature>
<feature type="domain" description="LTD" evidence="9">
    <location>
        <begin position="26"/>
        <end position="188"/>
    </location>
</feature>
<dbReference type="Proteomes" id="UP000216013">
    <property type="component" value="Unassembled WGS sequence"/>
</dbReference>
<dbReference type="FunFam" id="3.60.21.10:FF:000052">
    <property type="entry name" value="Endonuclease YhcR"/>
    <property type="match status" value="1"/>
</dbReference>
<dbReference type="InterPro" id="IPR006179">
    <property type="entry name" value="5_nucleotidase/apyrase"/>
</dbReference>
<feature type="compositionally biased region" description="Acidic residues" evidence="6">
    <location>
        <begin position="1133"/>
        <end position="1156"/>
    </location>
</feature>
<evidence type="ECO:0000256" key="4">
    <source>
        <dbReference type="ARBA" id="ARBA00022729"/>
    </source>
</evidence>
<dbReference type="Gene3D" id="3.90.780.10">
    <property type="entry name" value="5'-Nucleotidase, C-terminal domain"/>
    <property type="match status" value="1"/>
</dbReference>
<dbReference type="PROSITE" id="PS50830">
    <property type="entry name" value="TNASE_3"/>
    <property type="match status" value="1"/>
</dbReference>
<feature type="compositionally biased region" description="Acidic residues" evidence="6">
    <location>
        <begin position="189"/>
        <end position="198"/>
    </location>
</feature>
<dbReference type="Gene3D" id="2.40.50.90">
    <property type="match status" value="1"/>
</dbReference>
<evidence type="ECO:0000256" key="7">
    <source>
        <dbReference type="SAM" id="SignalP"/>
    </source>
</evidence>
<evidence type="ECO:0000313" key="11">
    <source>
        <dbReference type="Proteomes" id="UP000216013"/>
    </source>
</evidence>
<evidence type="ECO:0000313" key="10">
    <source>
        <dbReference type="EMBL" id="PAD22454.1"/>
    </source>
</evidence>
<dbReference type="PRINTS" id="PR01607">
    <property type="entry name" value="APYRASEFAMLY"/>
</dbReference>
<dbReference type="InterPro" id="IPR036907">
    <property type="entry name" value="5'-Nucleotdase_C_sf"/>
</dbReference>
<accession>A0A268AEB4</accession>
<gene>
    <name evidence="10" type="ORF">CHH64_01715</name>
</gene>
<dbReference type="PANTHER" id="PTHR11575:SF24">
    <property type="entry name" value="5'-NUCLEOTIDASE"/>
    <property type="match status" value="1"/>
</dbReference>
<dbReference type="PANTHER" id="PTHR11575">
    <property type="entry name" value="5'-NUCLEOTIDASE-RELATED"/>
    <property type="match status" value="1"/>
</dbReference>
<dbReference type="InterPro" id="IPR016071">
    <property type="entry name" value="Staphylococal_nuclease_OB-fold"/>
</dbReference>
<dbReference type="SUPFAM" id="SSF55816">
    <property type="entry name" value="5'-nucleotidase (syn. UDP-sugar hydrolase), C-terminal domain"/>
    <property type="match status" value="1"/>
</dbReference>